<dbReference type="InterPro" id="IPR003356">
    <property type="entry name" value="DNA_methylase_A-5"/>
</dbReference>
<dbReference type="Pfam" id="PF02384">
    <property type="entry name" value="N6_Mtase"/>
    <property type="match status" value="1"/>
</dbReference>
<dbReference type="PANTHER" id="PTHR41313:SF1">
    <property type="entry name" value="DNA METHYLASE ADENINE-SPECIFIC DOMAIN-CONTAINING PROTEIN"/>
    <property type="match status" value="1"/>
</dbReference>
<dbReference type="EMBL" id="DF820487">
    <property type="protein sequence ID" value="GAK30656.1"/>
    <property type="molecule type" value="Genomic_DNA"/>
</dbReference>
<dbReference type="SUPFAM" id="SSF53335">
    <property type="entry name" value="S-adenosyl-L-methionine-dependent methyltransferases"/>
    <property type="match status" value="1"/>
</dbReference>
<organism evidence="2 3">
    <name type="scientific">Weissella oryzae (strain DSM 25784 / JCM 18191 / LMG 30913 / SG25)</name>
    <dbReference type="NCBI Taxonomy" id="1329250"/>
    <lineage>
        <taxon>Bacteria</taxon>
        <taxon>Bacillati</taxon>
        <taxon>Bacillota</taxon>
        <taxon>Bacilli</taxon>
        <taxon>Lactobacillales</taxon>
        <taxon>Lactobacillaceae</taxon>
        <taxon>Weissella</taxon>
    </lineage>
</organism>
<gene>
    <name evidence="2" type="ORF">WOSG25_040960</name>
</gene>
<accession>A0A069CZY5</accession>
<dbReference type="RefSeq" id="WP_027698748.1">
    <property type="nucleotide sequence ID" value="NZ_DF820487.1"/>
</dbReference>
<proteinExistence type="predicted"/>
<keyword evidence="2" id="KW-0808">Transferase</keyword>
<dbReference type="GO" id="GO:0008170">
    <property type="term" value="F:N-methyltransferase activity"/>
    <property type="evidence" value="ECO:0007669"/>
    <property type="project" value="InterPro"/>
</dbReference>
<dbReference type="GO" id="GO:0003677">
    <property type="term" value="F:DNA binding"/>
    <property type="evidence" value="ECO:0007669"/>
    <property type="project" value="InterPro"/>
</dbReference>
<feature type="domain" description="DNA methylase adenine-specific" evidence="1">
    <location>
        <begin position="107"/>
        <end position="300"/>
    </location>
</feature>
<protein>
    <submittedName>
        <fullName evidence="2">Adenine-specific DNA methyltransferase</fullName>
    </submittedName>
</protein>
<dbReference type="AlphaFoldDB" id="A0A069CZY5"/>
<dbReference type="InterPro" id="IPR029063">
    <property type="entry name" value="SAM-dependent_MTases_sf"/>
</dbReference>
<sequence length="329" mass="36024">MYEAIENATINLEAARQILVDKLDMSVSEASILLFELMLNQSDEAFADLAATDLTEIKTSLEKAAFSDLKLDEKRQVLQLLLVGMQRQDQLQANYQITPDAIGMWFSYLVSHITKNETAPQIMDLTAGAGNLLATIAENEPKGVYSALENDDTMISLASGLATLLGQTWQLEHDDAVAAEINTRFDVVMADLPVGYYPKAVSNDFVTANQSGKLSYVQHLLIEKAVKILKPAGTALLLVPANLFDTEAAKGLLKFLQTENVYLQAFLRFPGKMFASQANAKALLVLQTAGEGVKQASPVLLAAIPSYTDQQATERFLAELDAWLIENHL</sequence>
<dbReference type="Gene3D" id="3.40.50.150">
    <property type="entry name" value="Vaccinia Virus protein VP39"/>
    <property type="match status" value="1"/>
</dbReference>
<evidence type="ECO:0000313" key="2">
    <source>
        <dbReference type="EMBL" id="GAK30656.1"/>
    </source>
</evidence>
<keyword evidence="3" id="KW-1185">Reference proteome</keyword>
<reference evidence="3" key="1">
    <citation type="journal article" date="2014" name="Genome Announc.">
        <title>Draft genome sequence of Weissella oryzae SG25T, isolated from fermented rice grains.</title>
        <authorList>
            <person name="Tanizawa Y."/>
            <person name="Fujisawa T."/>
            <person name="Mochizuki T."/>
            <person name="Kaminuma E."/>
            <person name="Suzuki Y."/>
            <person name="Nakamura Y."/>
            <person name="Tohno M."/>
        </authorList>
    </citation>
    <scope>NUCLEOTIDE SEQUENCE [LARGE SCALE GENOMIC DNA]</scope>
    <source>
        <strain evidence="3">DSM 25784 / JCM 18191 / LMG 30913 / SG25</strain>
    </source>
</reference>
<keyword evidence="2" id="KW-0489">Methyltransferase</keyword>
<name>A0A069CZY5_WEIOS</name>
<dbReference type="GO" id="GO:0032259">
    <property type="term" value="P:methylation"/>
    <property type="evidence" value="ECO:0007669"/>
    <property type="project" value="UniProtKB-KW"/>
</dbReference>
<dbReference type="InterPro" id="IPR052933">
    <property type="entry name" value="DNA_Protect_Modify"/>
</dbReference>
<dbReference type="eggNOG" id="COG0827">
    <property type="taxonomic scope" value="Bacteria"/>
</dbReference>
<evidence type="ECO:0000259" key="1">
    <source>
        <dbReference type="Pfam" id="PF02384"/>
    </source>
</evidence>
<dbReference type="PANTHER" id="PTHR41313">
    <property type="entry name" value="ADENINE-SPECIFIC METHYLTRANSFERASE"/>
    <property type="match status" value="1"/>
</dbReference>
<evidence type="ECO:0000313" key="3">
    <source>
        <dbReference type="Proteomes" id="UP000030643"/>
    </source>
</evidence>
<dbReference type="Proteomes" id="UP000030643">
    <property type="component" value="Unassembled WGS sequence"/>
</dbReference>
<dbReference type="OrthoDB" id="9788159at2"/>
<dbReference type="STRING" id="1329250.WOSG25_040960"/>